<feature type="region of interest" description="Disordered" evidence="3">
    <location>
        <begin position="1"/>
        <end position="159"/>
    </location>
</feature>
<dbReference type="Proteomes" id="UP001154282">
    <property type="component" value="Unassembled WGS sequence"/>
</dbReference>
<evidence type="ECO:0000256" key="1">
    <source>
        <dbReference type="ARBA" id="ARBA00023117"/>
    </source>
</evidence>
<protein>
    <recommendedName>
        <fullName evidence="4">Bromo domain-containing protein</fullName>
    </recommendedName>
</protein>
<dbReference type="PANTHER" id="PTHR47809:SF2">
    <property type="entry name" value="DNA-BINDING BROMODOMAIN-CONTAINING PROTEIN"/>
    <property type="match status" value="1"/>
</dbReference>
<dbReference type="PROSITE" id="PS00633">
    <property type="entry name" value="BROMODOMAIN_1"/>
    <property type="match status" value="1"/>
</dbReference>
<evidence type="ECO:0000313" key="6">
    <source>
        <dbReference type="Proteomes" id="UP001154282"/>
    </source>
</evidence>
<feature type="compositionally biased region" description="Basic residues" evidence="3">
    <location>
        <begin position="97"/>
        <end position="107"/>
    </location>
</feature>
<reference evidence="5" key="1">
    <citation type="submission" date="2022-08" db="EMBL/GenBank/DDBJ databases">
        <authorList>
            <person name="Gutierrez-Valencia J."/>
        </authorList>
    </citation>
    <scope>NUCLEOTIDE SEQUENCE</scope>
</reference>
<feature type="region of interest" description="Disordered" evidence="3">
    <location>
        <begin position="361"/>
        <end position="495"/>
    </location>
</feature>
<dbReference type="Gene3D" id="1.20.920.10">
    <property type="entry name" value="Bromodomain-like"/>
    <property type="match status" value="1"/>
</dbReference>
<comment type="caution">
    <text evidence="5">The sequence shown here is derived from an EMBL/GenBank/DDBJ whole genome shotgun (WGS) entry which is preliminary data.</text>
</comment>
<dbReference type="InterPro" id="IPR018359">
    <property type="entry name" value="Bromodomain_CS"/>
</dbReference>
<dbReference type="InterPro" id="IPR036427">
    <property type="entry name" value="Bromodomain-like_sf"/>
</dbReference>
<feature type="compositionally biased region" description="Basic and acidic residues" evidence="3">
    <location>
        <begin position="415"/>
        <end position="440"/>
    </location>
</feature>
<evidence type="ECO:0000256" key="2">
    <source>
        <dbReference type="PROSITE-ProRule" id="PRU00035"/>
    </source>
</evidence>
<accession>A0AAV0M0P1</accession>
<sequence length="586" mass="63446">MKRKRSKKGKSKAASASASASKDEAAVVSVASESREDSSGAGEENQSKNSTNEDKGAECESGMEVDTPSSTGTDQPLKAANAKPSSSVDKESSGKLSVRHVKVKLKSSKALESPTDTDRSSPPLGSQKQGAASDKREDSGSSVPDSKMSGSGNVAKKPGSIKIKTSKVVDGDIVASKDSVLKAHKPPAQVSQYDKEELGSALIVIRKIMKMDAALPFNAPVNPEALGIPDYFDIIDTPMDFGTICSNIEKGGKYMNSEDVYKDVQYIWGNCYKYNNKGDYILDLMRRVKKNFMKYWSAAGLYTGQSGGTSGADGAQEANAANQGSAKSSQPKQKSKKRHGRRHKSDCLCAVCVLQRRRKEREENARQANGQSADEGVTPETKQEGASSPVESHGGEDSSSNMDDNSQDLGTDAEVEGKAEETKLEESEKQTNSPDRKSNDEMDVDEGEEEEEEIHDRPEGSNEALQNSQLAEKSGDEDMSGQLDPQVPENPDGAVDVAENDQEVAVQHEGSMAVKQNTHKQLVDSQKAGMFDKFRPEDPILLDLCTKLFPEKRRSMWNGPHSLFAQQDPTPARVSSLHRAIETLMK</sequence>
<feature type="compositionally biased region" description="Acidic residues" evidence="3">
    <location>
        <begin position="441"/>
        <end position="453"/>
    </location>
</feature>
<feature type="compositionally biased region" description="Polar residues" evidence="3">
    <location>
        <begin position="140"/>
        <end position="152"/>
    </location>
</feature>
<feature type="compositionally biased region" description="Low complexity" evidence="3">
    <location>
        <begin position="397"/>
        <end position="408"/>
    </location>
</feature>
<keyword evidence="6" id="KW-1185">Reference proteome</keyword>
<keyword evidence="1 2" id="KW-0103">Bromodomain</keyword>
<dbReference type="SMART" id="SM00297">
    <property type="entry name" value="BROMO"/>
    <property type="match status" value="1"/>
</dbReference>
<feature type="region of interest" description="Disordered" evidence="3">
    <location>
        <begin position="307"/>
        <end position="342"/>
    </location>
</feature>
<feature type="compositionally biased region" description="Low complexity" evidence="3">
    <location>
        <begin position="12"/>
        <end position="32"/>
    </location>
</feature>
<proteinExistence type="predicted"/>
<dbReference type="CDD" id="cd05494">
    <property type="entry name" value="Bromodomain_1"/>
    <property type="match status" value="1"/>
</dbReference>
<feature type="compositionally biased region" description="Basic residues" evidence="3">
    <location>
        <begin position="333"/>
        <end position="342"/>
    </location>
</feature>
<feature type="compositionally biased region" description="Low complexity" evidence="3">
    <location>
        <begin position="323"/>
        <end position="332"/>
    </location>
</feature>
<dbReference type="PANTHER" id="PTHR47809">
    <property type="entry name" value="DNA-BINDING BROMODOMAIN-CONTAINING PROTEIN"/>
    <property type="match status" value="1"/>
</dbReference>
<gene>
    <name evidence="5" type="ORF">LITE_LOCUS26158</name>
</gene>
<dbReference type="AlphaFoldDB" id="A0AAV0M0P1"/>
<dbReference type="InterPro" id="IPR001487">
    <property type="entry name" value="Bromodomain"/>
</dbReference>
<feature type="compositionally biased region" description="Basic residues" evidence="3">
    <location>
        <begin position="1"/>
        <end position="11"/>
    </location>
</feature>
<evidence type="ECO:0000313" key="5">
    <source>
        <dbReference type="EMBL" id="CAI0439484.1"/>
    </source>
</evidence>
<evidence type="ECO:0000256" key="3">
    <source>
        <dbReference type="SAM" id="MobiDB-lite"/>
    </source>
</evidence>
<dbReference type="Pfam" id="PF00439">
    <property type="entry name" value="Bromodomain"/>
    <property type="match status" value="1"/>
</dbReference>
<dbReference type="PROSITE" id="PS50014">
    <property type="entry name" value="BROMODOMAIN_2"/>
    <property type="match status" value="1"/>
</dbReference>
<dbReference type="EMBL" id="CAMGYJ010000006">
    <property type="protein sequence ID" value="CAI0439484.1"/>
    <property type="molecule type" value="Genomic_DNA"/>
</dbReference>
<dbReference type="SUPFAM" id="SSF47370">
    <property type="entry name" value="Bromodomain"/>
    <property type="match status" value="1"/>
</dbReference>
<organism evidence="5 6">
    <name type="scientific">Linum tenue</name>
    <dbReference type="NCBI Taxonomy" id="586396"/>
    <lineage>
        <taxon>Eukaryota</taxon>
        <taxon>Viridiplantae</taxon>
        <taxon>Streptophyta</taxon>
        <taxon>Embryophyta</taxon>
        <taxon>Tracheophyta</taxon>
        <taxon>Spermatophyta</taxon>
        <taxon>Magnoliopsida</taxon>
        <taxon>eudicotyledons</taxon>
        <taxon>Gunneridae</taxon>
        <taxon>Pentapetalae</taxon>
        <taxon>rosids</taxon>
        <taxon>fabids</taxon>
        <taxon>Malpighiales</taxon>
        <taxon>Linaceae</taxon>
        <taxon>Linum</taxon>
    </lineage>
</organism>
<evidence type="ECO:0000259" key="4">
    <source>
        <dbReference type="PROSITE" id="PS50014"/>
    </source>
</evidence>
<dbReference type="PRINTS" id="PR00503">
    <property type="entry name" value="BROMODOMAIN"/>
</dbReference>
<feature type="domain" description="Bromo" evidence="4">
    <location>
        <begin position="209"/>
        <end position="282"/>
    </location>
</feature>
<name>A0AAV0M0P1_9ROSI</name>